<dbReference type="OrthoDB" id="25693at2"/>
<comment type="similarity">
    <text evidence="6">Belongs to the PINc/VapC protein family.</text>
</comment>
<evidence type="ECO:0000313" key="8">
    <source>
        <dbReference type="EMBL" id="SDU76058.1"/>
    </source>
</evidence>
<name>A0A1H2L668_9ACTN</name>
<keyword evidence="6" id="KW-0800">Toxin</keyword>
<dbReference type="Pfam" id="PF01850">
    <property type="entry name" value="PIN"/>
    <property type="match status" value="1"/>
</dbReference>
<evidence type="ECO:0000256" key="4">
    <source>
        <dbReference type="ARBA" id="ARBA00022801"/>
    </source>
</evidence>
<dbReference type="STRING" id="419479.SAMN04488563_5096"/>
<dbReference type="InterPro" id="IPR029060">
    <property type="entry name" value="PIN-like_dom_sf"/>
</dbReference>
<dbReference type="RefSeq" id="WP_046767645.1">
    <property type="nucleotide sequence ID" value="NZ_KQ061222.1"/>
</dbReference>
<reference evidence="9" key="1">
    <citation type="submission" date="2016-10" db="EMBL/GenBank/DDBJ databases">
        <authorList>
            <person name="Varghese N."/>
            <person name="Submissions S."/>
        </authorList>
    </citation>
    <scope>NUCLEOTIDE SEQUENCE [LARGE SCALE GENOMIC DNA]</scope>
    <source>
        <strain evidence="9">DSM 45079</strain>
    </source>
</reference>
<feature type="binding site" evidence="6">
    <location>
        <position position="12"/>
    </location>
    <ligand>
        <name>Mg(2+)</name>
        <dbReference type="ChEBI" id="CHEBI:18420"/>
    </ligand>
</feature>
<evidence type="ECO:0000313" key="9">
    <source>
        <dbReference type="Proteomes" id="UP000182977"/>
    </source>
</evidence>
<dbReference type="GO" id="GO:0090729">
    <property type="term" value="F:toxin activity"/>
    <property type="evidence" value="ECO:0007669"/>
    <property type="project" value="UniProtKB-KW"/>
</dbReference>
<keyword evidence="9" id="KW-1185">Reference proteome</keyword>
<dbReference type="InterPro" id="IPR002716">
    <property type="entry name" value="PIN_dom"/>
</dbReference>
<proteinExistence type="inferred from homology"/>
<dbReference type="EC" id="3.1.-.-" evidence="6"/>
<dbReference type="GO" id="GO:0016787">
    <property type="term" value="F:hydrolase activity"/>
    <property type="evidence" value="ECO:0007669"/>
    <property type="project" value="UniProtKB-KW"/>
</dbReference>
<dbReference type="Proteomes" id="UP000182977">
    <property type="component" value="Chromosome I"/>
</dbReference>
<evidence type="ECO:0000256" key="2">
    <source>
        <dbReference type="ARBA" id="ARBA00022722"/>
    </source>
</evidence>
<gene>
    <name evidence="6" type="primary">vapC</name>
    <name evidence="8" type="ORF">SAMN04488563_5096</name>
</gene>
<keyword evidence="5 6" id="KW-0460">Magnesium</keyword>
<evidence type="ECO:0000256" key="3">
    <source>
        <dbReference type="ARBA" id="ARBA00022723"/>
    </source>
</evidence>
<feature type="domain" description="PIN" evidence="7">
    <location>
        <begin position="10"/>
        <end position="129"/>
    </location>
</feature>
<dbReference type="HAMAP" id="MF_00265">
    <property type="entry name" value="VapC_Nob1"/>
    <property type="match status" value="1"/>
</dbReference>
<organism evidence="8 9">
    <name type="scientific">Jiangella alkaliphila</name>
    <dbReference type="NCBI Taxonomy" id="419479"/>
    <lineage>
        <taxon>Bacteria</taxon>
        <taxon>Bacillati</taxon>
        <taxon>Actinomycetota</taxon>
        <taxon>Actinomycetes</taxon>
        <taxon>Jiangellales</taxon>
        <taxon>Jiangellaceae</taxon>
        <taxon>Jiangella</taxon>
    </lineage>
</organism>
<accession>A0A1H2L668</accession>
<dbReference type="Gene3D" id="3.40.50.1010">
    <property type="entry name" value="5'-nuclease"/>
    <property type="match status" value="1"/>
</dbReference>
<keyword evidence="3 6" id="KW-0479">Metal-binding</keyword>
<dbReference type="CDD" id="cd18681">
    <property type="entry name" value="PIN_MtVapC27-VapC40_like"/>
    <property type="match status" value="1"/>
</dbReference>
<dbReference type="EMBL" id="LT629791">
    <property type="protein sequence ID" value="SDU76058.1"/>
    <property type="molecule type" value="Genomic_DNA"/>
</dbReference>
<comment type="cofactor">
    <cofactor evidence="6">
        <name>Mg(2+)</name>
        <dbReference type="ChEBI" id="CHEBI:18420"/>
    </cofactor>
</comment>
<sequence>MPTGGELDLLVDTSVAVPLVVADHDHHDSVVRALAGQHLGLAGHAAFETFSVLTRLPPPVRRTPGSAVRMMTANFPHSRHVSQEAAASMLEQLASAGISGGAVYDALVGLAAREHGVVLCTRDRRALETYRALNVEIELID</sequence>
<comment type="function">
    <text evidence="6">Toxic component of a toxin-antitoxin (TA) system. An RNase.</text>
</comment>
<evidence type="ECO:0000256" key="5">
    <source>
        <dbReference type="ARBA" id="ARBA00022842"/>
    </source>
</evidence>
<dbReference type="SUPFAM" id="SSF88723">
    <property type="entry name" value="PIN domain-like"/>
    <property type="match status" value="1"/>
</dbReference>
<dbReference type="AlphaFoldDB" id="A0A1H2L668"/>
<evidence type="ECO:0000259" key="7">
    <source>
        <dbReference type="Pfam" id="PF01850"/>
    </source>
</evidence>
<evidence type="ECO:0000256" key="6">
    <source>
        <dbReference type="HAMAP-Rule" id="MF_00265"/>
    </source>
</evidence>
<dbReference type="InterPro" id="IPR022907">
    <property type="entry name" value="VapC_family"/>
</dbReference>
<dbReference type="GO" id="GO:0004540">
    <property type="term" value="F:RNA nuclease activity"/>
    <property type="evidence" value="ECO:0007669"/>
    <property type="project" value="InterPro"/>
</dbReference>
<keyword evidence="2 6" id="KW-0540">Nuclease</keyword>
<keyword evidence="1 6" id="KW-1277">Toxin-antitoxin system</keyword>
<dbReference type="GO" id="GO:0000287">
    <property type="term" value="F:magnesium ion binding"/>
    <property type="evidence" value="ECO:0007669"/>
    <property type="project" value="UniProtKB-UniRule"/>
</dbReference>
<feature type="binding site" evidence="6">
    <location>
        <position position="105"/>
    </location>
    <ligand>
        <name>Mg(2+)</name>
        <dbReference type="ChEBI" id="CHEBI:18420"/>
    </ligand>
</feature>
<evidence type="ECO:0000256" key="1">
    <source>
        <dbReference type="ARBA" id="ARBA00022649"/>
    </source>
</evidence>
<keyword evidence="4 6" id="KW-0378">Hydrolase</keyword>
<protein>
    <recommendedName>
        <fullName evidence="6">Ribonuclease VapC</fullName>
        <shortName evidence="6">RNase VapC</shortName>
        <ecNumber evidence="6">3.1.-.-</ecNumber>
    </recommendedName>
    <alternativeName>
        <fullName evidence="6">Toxin VapC</fullName>
    </alternativeName>
</protein>